<name>A0A8J3Y529_9ACTN</name>
<dbReference type="SUPFAM" id="SSF54001">
    <property type="entry name" value="Cysteine proteinases"/>
    <property type="match status" value="1"/>
</dbReference>
<dbReference type="PANTHER" id="PTHR33490">
    <property type="entry name" value="BLR5614 PROTEIN-RELATED"/>
    <property type="match status" value="1"/>
</dbReference>
<dbReference type="EMBL" id="BOOY01000006">
    <property type="protein sequence ID" value="GIJ01893.1"/>
    <property type="molecule type" value="Genomic_DNA"/>
</dbReference>
<dbReference type="Proteomes" id="UP000652013">
    <property type="component" value="Unassembled WGS sequence"/>
</dbReference>
<accession>A0A8J3Y529</accession>
<dbReference type="Gene3D" id="3.10.620.30">
    <property type="match status" value="1"/>
</dbReference>
<evidence type="ECO:0000313" key="2">
    <source>
        <dbReference type="EMBL" id="GIJ01893.1"/>
    </source>
</evidence>
<evidence type="ECO:0000313" key="3">
    <source>
        <dbReference type="Proteomes" id="UP000652013"/>
    </source>
</evidence>
<organism evidence="2 3">
    <name type="scientific">Spirilliplanes yamanashiensis</name>
    <dbReference type="NCBI Taxonomy" id="42233"/>
    <lineage>
        <taxon>Bacteria</taxon>
        <taxon>Bacillati</taxon>
        <taxon>Actinomycetota</taxon>
        <taxon>Actinomycetes</taxon>
        <taxon>Micromonosporales</taxon>
        <taxon>Micromonosporaceae</taxon>
        <taxon>Spirilliplanes</taxon>
    </lineage>
</organism>
<reference evidence="2" key="1">
    <citation type="submission" date="2021-01" db="EMBL/GenBank/DDBJ databases">
        <title>Whole genome shotgun sequence of Spirilliplanes yamanashiensis NBRC 15828.</title>
        <authorList>
            <person name="Komaki H."/>
            <person name="Tamura T."/>
        </authorList>
    </citation>
    <scope>NUCLEOTIDE SEQUENCE</scope>
    <source>
        <strain evidence="2">NBRC 15828</strain>
    </source>
</reference>
<keyword evidence="3" id="KW-1185">Reference proteome</keyword>
<proteinExistence type="predicted"/>
<dbReference type="InterPro" id="IPR038765">
    <property type="entry name" value="Papain-like_cys_pep_sf"/>
</dbReference>
<comment type="caution">
    <text evidence="2">The sequence shown here is derived from an EMBL/GenBank/DDBJ whole genome shotgun (WGS) entry which is preliminary data.</text>
</comment>
<feature type="domain" description="Transglutaminase-like" evidence="1">
    <location>
        <begin position="37"/>
        <end position="144"/>
    </location>
</feature>
<dbReference type="AlphaFoldDB" id="A0A8J3Y529"/>
<dbReference type="InterPro" id="IPR002931">
    <property type="entry name" value="Transglutaminase-like"/>
</dbReference>
<dbReference type="PANTHER" id="PTHR33490:SF3">
    <property type="entry name" value="CONSERVED INTEGRAL MEMBRANE PROTEIN"/>
    <property type="match status" value="1"/>
</dbReference>
<dbReference type="Pfam" id="PF01841">
    <property type="entry name" value="Transglut_core"/>
    <property type="match status" value="1"/>
</dbReference>
<sequence>MNPIGALAVEPAELAHTRSIDHRSTAVRDFVAATGADREPDPVRRAVQLYYAVRDDIRYEIYGADLSEDGLTASTVATVRKGMCIHKSVLYAAALRAVGIPSRLMITDVRNHLVSPQLKRMVGDVFHYHTLTVLRPADRWIRATPVFNRRLCRLYDMEPLEFDGRTDSMHHPFDGIGRKHMEFVRFHGDFDDLPYRTIIDGMRRQHPAMFAGATSFRGGSSLVSDAISPRSL</sequence>
<protein>
    <recommendedName>
        <fullName evidence="1">Transglutaminase-like domain-containing protein</fullName>
    </recommendedName>
</protein>
<evidence type="ECO:0000259" key="1">
    <source>
        <dbReference type="Pfam" id="PF01841"/>
    </source>
</evidence>
<gene>
    <name evidence="2" type="ORF">Sya03_12450</name>
</gene>
<dbReference type="RefSeq" id="WP_203937206.1">
    <property type="nucleotide sequence ID" value="NZ_BAAAGJ010000005.1"/>
</dbReference>